<dbReference type="RefSeq" id="WP_249101858.1">
    <property type="nucleotide sequence ID" value="NZ_JAMAST010000012.1"/>
</dbReference>
<evidence type="ECO:0000256" key="1">
    <source>
        <dbReference type="PIRNR" id="PIRNR000441"/>
    </source>
</evidence>
<comment type="catalytic activity">
    <reaction evidence="1">
        <text>L-serine + acetyl-CoA = O-acetyl-L-serine + CoA</text>
        <dbReference type="Rhea" id="RHEA:24560"/>
        <dbReference type="ChEBI" id="CHEBI:33384"/>
        <dbReference type="ChEBI" id="CHEBI:57287"/>
        <dbReference type="ChEBI" id="CHEBI:57288"/>
        <dbReference type="ChEBI" id="CHEBI:58340"/>
        <dbReference type="EC" id="2.3.1.30"/>
    </reaction>
</comment>
<dbReference type="Proteomes" id="UP001203004">
    <property type="component" value="Unassembled WGS sequence"/>
</dbReference>
<accession>A0ABT0MBP1</accession>
<dbReference type="EC" id="2.3.1.30" evidence="1"/>
<gene>
    <name evidence="2" type="ORF">M3N64_10080</name>
</gene>
<evidence type="ECO:0000313" key="3">
    <source>
        <dbReference type="Proteomes" id="UP001203004"/>
    </source>
</evidence>
<keyword evidence="3" id="KW-1185">Reference proteome</keyword>
<dbReference type="InterPro" id="IPR011004">
    <property type="entry name" value="Trimer_LpxA-like_sf"/>
</dbReference>
<dbReference type="EMBL" id="JAMAST010000012">
    <property type="protein sequence ID" value="MCL1632285.1"/>
    <property type="molecule type" value="Genomic_DNA"/>
</dbReference>
<dbReference type="PANTHER" id="PTHR42811">
    <property type="entry name" value="SERINE ACETYLTRANSFERASE"/>
    <property type="match status" value="1"/>
</dbReference>
<keyword evidence="1" id="KW-0808">Transferase</keyword>
<dbReference type="InterPro" id="IPR005881">
    <property type="entry name" value="Ser_O-AcTrfase"/>
</dbReference>
<name>A0ABT0MBP1_9BACL</name>
<sequence>MIKSKTDYLHYLKEDQKALGAFTKHPVFSDNMMILLTDPCWKFEKLMRKLEYWTNCKTRLIDKPYLWILRKKYQRLSIRLGFSIPINIFEEGLCIGHYGSVVVSRHAKVGRYCTIHSCVNIGGTPDKKSATIGDYCFIGPGAKLFNDITLADHIKIGANSVVNKSFHEKGVTIAGVPAKIVSRNEQA</sequence>
<protein>
    <recommendedName>
        <fullName evidence="1">Serine acetyltransferase</fullName>
        <ecNumber evidence="1">2.3.1.30</ecNumber>
    </recommendedName>
</protein>
<organism evidence="2 3">
    <name type="scientific">Sporolactobacillus mangiferae</name>
    <dbReference type="NCBI Taxonomy" id="2940498"/>
    <lineage>
        <taxon>Bacteria</taxon>
        <taxon>Bacillati</taxon>
        <taxon>Bacillota</taxon>
        <taxon>Bacilli</taxon>
        <taxon>Bacillales</taxon>
        <taxon>Sporolactobacillaceae</taxon>
        <taxon>Sporolactobacillus</taxon>
    </lineage>
</organism>
<comment type="similarity">
    <text evidence="1">Belongs to the transferase hexapeptide repeat family.</text>
</comment>
<comment type="caution">
    <text evidence="2">The sequence shown here is derived from an EMBL/GenBank/DDBJ whole genome shotgun (WGS) entry which is preliminary data.</text>
</comment>
<evidence type="ECO:0000313" key="2">
    <source>
        <dbReference type="EMBL" id="MCL1632285.1"/>
    </source>
</evidence>
<dbReference type="Gene3D" id="2.160.10.10">
    <property type="entry name" value="Hexapeptide repeat proteins"/>
    <property type="match status" value="1"/>
</dbReference>
<dbReference type="SUPFAM" id="SSF51161">
    <property type="entry name" value="Trimeric LpxA-like enzymes"/>
    <property type="match status" value="1"/>
</dbReference>
<keyword evidence="1" id="KW-0012">Acyltransferase</keyword>
<reference evidence="2 3" key="1">
    <citation type="submission" date="2022-05" db="EMBL/GenBank/DDBJ databases">
        <title>Sporolactobacillus sp nov CPB3-1, isolated from tree bark (Mangifera indica L.).</title>
        <authorList>
            <person name="Phuengjayaem S."/>
            <person name="Tanasupawat S."/>
        </authorList>
    </citation>
    <scope>NUCLEOTIDE SEQUENCE [LARGE SCALE GENOMIC DNA]</scope>
    <source>
        <strain evidence="2 3">CPB3-1</strain>
    </source>
</reference>
<dbReference type="PIRSF" id="PIRSF000441">
    <property type="entry name" value="CysE"/>
    <property type="match status" value="1"/>
</dbReference>
<proteinExistence type="inferred from homology"/>